<keyword evidence="5" id="KW-0812">Transmembrane</keyword>
<dbReference type="EMBL" id="JANBPY010000411">
    <property type="protein sequence ID" value="KAJ1967000.1"/>
    <property type="molecule type" value="Genomic_DNA"/>
</dbReference>
<feature type="compositionally biased region" description="Polar residues" evidence="4">
    <location>
        <begin position="769"/>
        <end position="786"/>
    </location>
</feature>
<feature type="transmembrane region" description="Helical" evidence="5">
    <location>
        <begin position="178"/>
        <end position="197"/>
    </location>
</feature>
<keyword evidence="5" id="KW-0472">Membrane</keyword>
<evidence type="ECO:0000259" key="6">
    <source>
        <dbReference type="PROSITE" id="PS50110"/>
    </source>
</evidence>
<evidence type="ECO:0000256" key="2">
    <source>
        <dbReference type="ARBA" id="ARBA00023012"/>
    </source>
</evidence>
<dbReference type="SMART" id="SM00448">
    <property type="entry name" value="REC"/>
    <property type="match status" value="1"/>
</dbReference>
<dbReference type="Gene3D" id="3.40.50.2300">
    <property type="match status" value="1"/>
</dbReference>
<feature type="compositionally biased region" description="Polar residues" evidence="4">
    <location>
        <begin position="664"/>
        <end position="674"/>
    </location>
</feature>
<feature type="region of interest" description="Disordered" evidence="4">
    <location>
        <begin position="627"/>
        <end position="684"/>
    </location>
</feature>
<feature type="domain" description="Response regulatory" evidence="6">
    <location>
        <begin position="1321"/>
        <end position="1495"/>
    </location>
</feature>
<dbReference type="GO" id="GO:0000160">
    <property type="term" value="P:phosphorelay signal transduction system"/>
    <property type="evidence" value="ECO:0007669"/>
    <property type="project" value="UniProtKB-KW"/>
</dbReference>
<feature type="compositionally biased region" description="Basic and acidic residues" evidence="4">
    <location>
        <begin position="1228"/>
        <end position="1237"/>
    </location>
</feature>
<dbReference type="Pfam" id="PF00072">
    <property type="entry name" value="Response_reg"/>
    <property type="match status" value="1"/>
</dbReference>
<dbReference type="PANTHER" id="PTHR45339">
    <property type="entry name" value="HYBRID SIGNAL TRANSDUCTION HISTIDINE KINASE J"/>
    <property type="match status" value="1"/>
</dbReference>
<proteinExistence type="predicted"/>
<dbReference type="InterPro" id="IPR011006">
    <property type="entry name" value="CheY-like_superfamily"/>
</dbReference>
<keyword evidence="5" id="KW-1133">Transmembrane helix</keyword>
<feature type="transmembrane region" description="Helical" evidence="5">
    <location>
        <begin position="21"/>
        <end position="42"/>
    </location>
</feature>
<keyword evidence="8" id="KW-1185">Reference proteome</keyword>
<evidence type="ECO:0000256" key="4">
    <source>
        <dbReference type="SAM" id="MobiDB-lite"/>
    </source>
</evidence>
<feature type="region of interest" description="Disordered" evidence="4">
    <location>
        <begin position="1048"/>
        <end position="1289"/>
    </location>
</feature>
<evidence type="ECO:0000256" key="5">
    <source>
        <dbReference type="SAM" id="Phobius"/>
    </source>
</evidence>
<gene>
    <name evidence="7" type="primary">MgSsk1</name>
    <name evidence="7" type="ORF">IWQ62_002119</name>
</gene>
<dbReference type="PROSITE" id="PS50110">
    <property type="entry name" value="RESPONSE_REGULATORY"/>
    <property type="match status" value="1"/>
</dbReference>
<dbReference type="CDD" id="cd17546">
    <property type="entry name" value="REC_hyHK_CKI1_RcsC-like"/>
    <property type="match status" value="1"/>
</dbReference>
<organism evidence="7 8">
    <name type="scientific">Dispira parvispora</name>
    <dbReference type="NCBI Taxonomy" id="1520584"/>
    <lineage>
        <taxon>Eukaryota</taxon>
        <taxon>Fungi</taxon>
        <taxon>Fungi incertae sedis</taxon>
        <taxon>Zoopagomycota</taxon>
        <taxon>Kickxellomycotina</taxon>
        <taxon>Dimargaritomycetes</taxon>
        <taxon>Dimargaritales</taxon>
        <taxon>Dimargaritaceae</taxon>
        <taxon>Dispira</taxon>
    </lineage>
</organism>
<evidence type="ECO:0000313" key="8">
    <source>
        <dbReference type="Proteomes" id="UP001150925"/>
    </source>
</evidence>
<dbReference type="InterPro" id="IPR001789">
    <property type="entry name" value="Sig_transdc_resp-reg_receiver"/>
</dbReference>
<evidence type="ECO:0000313" key="7">
    <source>
        <dbReference type="EMBL" id="KAJ1967000.1"/>
    </source>
</evidence>
<dbReference type="SUPFAM" id="SSF52172">
    <property type="entry name" value="CheY-like"/>
    <property type="match status" value="1"/>
</dbReference>
<reference evidence="7" key="1">
    <citation type="submission" date="2022-07" db="EMBL/GenBank/DDBJ databases">
        <title>Phylogenomic reconstructions and comparative analyses of Kickxellomycotina fungi.</title>
        <authorList>
            <person name="Reynolds N.K."/>
            <person name="Stajich J.E."/>
            <person name="Barry K."/>
            <person name="Grigoriev I.V."/>
            <person name="Crous P."/>
            <person name="Smith M.E."/>
        </authorList>
    </citation>
    <scope>NUCLEOTIDE SEQUENCE</scope>
    <source>
        <strain evidence="7">RSA 1196</strain>
    </source>
</reference>
<feature type="region of interest" description="Disordered" evidence="4">
    <location>
        <begin position="1408"/>
        <end position="1445"/>
    </location>
</feature>
<evidence type="ECO:0000256" key="1">
    <source>
        <dbReference type="ARBA" id="ARBA00022553"/>
    </source>
</evidence>
<name>A0A9W8AQZ5_9FUNG</name>
<comment type="caution">
    <text evidence="7">The sequence shown here is derived from an EMBL/GenBank/DDBJ whole genome shotgun (WGS) entry which is preliminary data.</text>
</comment>
<accession>A0A9W8AQZ5</accession>
<evidence type="ECO:0000256" key="3">
    <source>
        <dbReference type="PROSITE-ProRule" id="PRU00169"/>
    </source>
</evidence>
<feature type="transmembrane region" description="Helical" evidence="5">
    <location>
        <begin position="134"/>
        <end position="157"/>
    </location>
</feature>
<protein>
    <submittedName>
        <fullName evidence="7">Response regulator</fullName>
    </submittedName>
</protein>
<feature type="compositionally biased region" description="Polar residues" evidence="4">
    <location>
        <begin position="1093"/>
        <end position="1151"/>
    </location>
</feature>
<feature type="modified residue" description="4-aspartylphosphate" evidence="3">
    <location>
        <position position="1370"/>
    </location>
</feature>
<feature type="compositionally biased region" description="Polar residues" evidence="4">
    <location>
        <begin position="1416"/>
        <end position="1425"/>
    </location>
</feature>
<dbReference type="PANTHER" id="PTHR45339:SF1">
    <property type="entry name" value="HYBRID SIGNAL TRANSDUCTION HISTIDINE KINASE J"/>
    <property type="match status" value="1"/>
</dbReference>
<keyword evidence="2" id="KW-0902">Two-component regulatory system</keyword>
<feature type="region of interest" description="Disordered" evidence="4">
    <location>
        <begin position="568"/>
        <end position="609"/>
    </location>
</feature>
<dbReference type="Proteomes" id="UP001150925">
    <property type="component" value="Unassembled WGS sequence"/>
</dbReference>
<keyword evidence="1 3" id="KW-0597">Phosphoprotein</keyword>
<feature type="compositionally biased region" description="Polar residues" evidence="4">
    <location>
        <begin position="1048"/>
        <end position="1086"/>
    </location>
</feature>
<feature type="compositionally biased region" description="Polar residues" evidence="4">
    <location>
        <begin position="647"/>
        <end position="657"/>
    </location>
</feature>
<dbReference type="OrthoDB" id="60033at2759"/>
<feature type="compositionally biased region" description="Polar residues" evidence="4">
    <location>
        <begin position="568"/>
        <end position="577"/>
    </location>
</feature>
<sequence>MVQNSPKRCATTRLTSRSSAAVHLVQSVGWWLIVANGCFAVWRLATMPCLTYAIEGFWWVYGCYQLNRNSSEEALSLAILGELIASPLGPFLRHLSATWPELLTGYTRSPRSTHVHFLLGGDAPALKNTFFTTAMISLLGLGTTLASALAYTGSLFIRAVFSLAEQYGPSWLVVIYRITIRVVFFLCGMLLPGFTAMTSSASQLPSLSWQLGWSHLAPPVSVLCLWHLYQVLASAEQDVQHLVLDLTTQPTPYYPSNTSQPPLPMLDTATILPSRALHPSLPAPCSVDVPSCDSIAYFTHPLQVLYSYVLPTALLTPFSRPELLSACSIPVPTSVMVATYATLRHVQCLNDKSLSGRVINSPGTPPPESPIAPNLTFSQSTVSHILPQSTPVRFDVVDMIQCIADTFAGIAARYRHQVVLGRARRLPSRSADTAGDSSWPQLEPLNTPHQDLVAWIRGPYDQWYHLLCLIHGTILPTIPKGALLEFDFYLCTYTGPKIPPKESDSTMTAEPESRATRALACVFRWTIRHPRLSRASTVTETTGVLRDKLESVNEILTQLGLPRIRSTWKTRSGSLSRKPSGREPSCAKASADDRKGRANIPSPRSSPSGSYAIGLDLFLPCQQASEGVPVDNEAPETPGLLARCSSGPLSAQPSATAQGLAHTKSLSQSDTQRPTQPPAFPPHLEAEDYFTQPKAPHPPMLSATGSRPMASLEEASAAQVSEFMALLKGLPIALHASMNSKFAHRLVEFFTHRAMADVATFQLVTKCATSGNDKQPSTGSSPTAQRISREGIPWDLNADSSHRRPRRPWAFVIVDDDLSTLCEQFRRLRNTLTVDYRTSLRQRGSTLLPSTPYSPFTPSGETPGEGTLSPVTHLPFLGRAAPAPSQGTPSPFPESSSASALRATTLVYFTSLPHYQETKAALHELVNEQHTLPPPDVLVLPKPAGMKRLVAALYGAIYQPLLNGLLLPLSHPAQSPLVTPADSTHRTPTHSPSLVDNLLFNPSLYSSTVTTASTTPALQEAHVVPHFIPDVLYQAIMTQHQHHLVRTASTKTLSDVSSKPTVGSGSPLRSHTGILRSTSIKSSVSASDVPDQVNDTPQRPTVTMSNRGSSSAKSAMLQRSPSGKSPSLQSVVSLGDNQTSSSSPLTNTNANIAKPVVPPSTPTKTSQKQLGGETSQSVAKPPSKGAAKMRSRLEQMRKNAARRKQAAAAQASGTSPEVDSVSAGETDAETKSPDISRKAQVATTKDDATSSDAVHPIPDASTKNDGSDPIPALTDTGKPPILTTSNSSPLALFSTPYPSRGQYGGEAFFRGVTGMAIPPIKVLIVEDSLVDRRIIGRFMNNHGIKHDMASTGKEAIEKWNLDVFHLVFMDLQLPDMSGIEITREIRRLEALRNQEALHKQTLSIEDSAGTPLEFTMSGQGTSKPSTTPPAKGESSTVGTPTMLPTGPTNSPAIIVALTASNLESDRMEAYAAGCNDFLIKPIDTHWMRQKLLEWGAMHALIDFEGFKNWKVADAKRQEAKVTSSVPV</sequence>
<feature type="region of interest" description="Disordered" evidence="4">
    <location>
        <begin position="769"/>
        <end position="802"/>
    </location>
</feature>